<name>A0A4R6VL35_9HYPH</name>
<evidence type="ECO:0000313" key="2">
    <source>
        <dbReference type="EMBL" id="TDQ63817.1"/>
    </source>
</evidence>
<comment type="caution">
    <text evidence="2">The sequence shown here is derived from an EMBL/GenBank/DDBJ whole genome shotgun (WGS) entry which is preliminary data.</text>
</comment>
<evidence type="ECO:0000313" key="3">
    <source>
        <dbReference type="Proteomes" id="UP000295391"/>
    </source>
</evidence>
<dbReference type="RefSeq" id="WP_133572470.1">
    <property type="nucleotide sequence ID" value="NZ_SNYR01000002.1"/>
</dbReference>
<reference evidence="2 3" key="1">
    <citation type="submission" date="2019-03" db="EMBL/GenBank/DDBJ databases">
        <title>Genomic Encyclopedia of Type Strains, Phase III (KMG-III): the genomes of soil and plant-associated and newly described type strains.</title>
        <authorList>
            <person name="Whitman W."/>
        </authorList>
    </citation>
    <scope>NUCLEOTIDE SEQUENCE [LARGE SCALE GENOMIC DNA]</scope>
    <source>
        <strain evidence="2 3">CGMCC 1.7002</strain>
    </source>
</reference>
<sequence length="296" mass="33277">MRQFSPAFDAHLKSGATSLCNCWLLTLRNEQQLGFTDHDQHITFDGQVFDPKAGFQPSAMTDKRNEAVDTAEVLGFVDDERLTEPMLRAGLLANAQIDWWWVNWRKPDERHLMRRDYIGEIKQVDNRFEAELRSHHAKLNQKRGRIYQRHCDAQFGDGRCGMDANSASFSSTVTVTAVGDDGSMTMTGLEARAEGWASKGTLHWQSGAYKNDHFNIALHQRAAGSDLLTLSNFKTELIEVGDTARAIVGCDKQFATCRDKFNNSVNFQGFPHIPGDDFVLRYPRAGDDLSGGVLFK</sequence>
<proteinExistence type="predicted"/>
<dbReference type="InterPro" id="IPR011928">
    <property type="entry name" value="Phage_phiJL001_Gp84"/>
</dbReference>
<dbReference type="Pfam" id="PF09931">
    <property type="entry name" value="Phage_phiJL001_Gp84_N"/>
    <property type="match status" value="1"/>
</dbReference>
<dbReference type="InterPro" id="IPR018964">
    <property type="entry name" value="Phage_phiJL001_Gp84_C"/>
</dbReference>
<evidence type="ECO:0000259" key="1">
    <source>
        <dbReference type="Pfam" id="PF09356"/>
    </source>
</evidence>
<dbReference type="NCBIfam" id="TIGR02218">
    <property type="entry name" value="phg_TIGR02218"/>
    <property type="match status" value="1"/>
</dbReference>
<dbReference type="Pfam" id="PF09356">
    <property type="entry name" value="Phage_BR0599"/>
    <property type="match status" value="1"/>
</dbReference>
<accession>A0A4R6VL35</accession>
<protein>
    <submittedName>
        <fullName evidence="2">Putative phage protein (TIGR02218 family)</fullName>
    </submittedName>
</protein>
<dbReference type="Proteomes" id="UP000295391">
    <property type="component" value="Unassembled WGS sequence"/>
</dbReference>
<dbReference type="AlphaFoldDB" id="A0A4R6VL35"/>
<dbReference type="EMBL" id="SNYR01000002">
    <property type="protein sequence ID" value="TDQ63817.1"/>
    <property type="molecule type" value="Genomic_DNA"/>
</dbReference>
<feature type="domain" description="Bacteriophage phiJL001 Gp84 C-terminal" evidence="1">
    <location>
        <begin position="195"/>
        <end position="277"/>
    </location>
</feature>
<keyword evidence="3" id="KW-1185">Reference proteome</keyword>
<organism evidence="2 3">
    <name type="scientific">Maritalea mobilis</name>
    <dbReference type="NCBI Taxonomy" id="483324"/>
    <lineage>
        <taxon>Bacteria</taxon>
        <taxon>Pseudomonadati</taxon>
        <taxon>Pseudomonadota</taxon>
        <taxon>Alphaproteobacteria</taxon>
        <taxon>Hyphomicrobiales</taxon>
        <taxon>Devosiaceae</taxon>
        <taxon>Maritalea</taxon>
    </lineage>
</organism>
<dbReference type="OrthoDB" id="1633386at2"/>
<gene>
    <name evidence="2" type="ORF">ATL17_1825</name>
</gene>